<evidence type="ECO:0000256" key="9">
    <source>
        <dbReference type="PIRNR" id="PIRNR006171"/>
    </source>
</evidence>
<evidence type="ECO:0000313" key="13">
    <source>
        <dbReference type="Proteomes" id="UP000030416"/>
    </source>
</evidence>
<keyword evidence="13" id="KW-1185">Reference proteome</keyword>
<reference evidence="12 13" key="1">
    <citation type="submission" date="2014-02" db="EMBL/GenBank/DDBJ databases">
        <title>Draft genome sequence of Lysinibacillus manganicus DSM 26584T.</title>
        <authorList>
            <person name="Zhang F."/>
            <person name="Wang G."/>
            <person name="Zhang L."/>
        </authorList>
    </citation>
    <scope>NUCLEOTIDE SEQUENCE [LARGE SCALE GENOMIC DNA]</scope>
    <source>
        <strain evidence="12 13">DSM 26584</strain>
    </source>
</reference>
<dbReference type="GO" id="GO:0003677">
    <property type="term" value="F:DNA binding"/>
    <property type="evidence" value="ECO:0007669"/>
    <property type="project" value="UniProtKB-KW"/>
</dbReference>
<evidence type="ECO:0000256" key="4">
    <source>
        <dbReference type="ARBA" id="ARBA00023012"/>
    </source>
</evidence>
<evidence type="ECO:0000256" key="5">
    <source>
        <dbReference type="ARBA" id="ARBA00023015"/>
    </source>
</evidence>
<dbReference type="AlphaFoldDB" id="A0A0A3ITH6"/>
<dbReference type="InterPro" id="IPR051271">
    <property type="entry name" value="2C-system_Tx_regulators"/>
</dbReference>
<dbReference type="SUPFAM" id="SSF46785">
    <property type="entry name" value="Winged helix' DNA-binding domain"/>
    <property type="match status" value="1"/>
</dbReference>
<dbReference type="GO" id="GO:0005737">
    <property type="term" value="C:cytoplasm"/>
    <property type="evidence" value="ECO:0007669"/>
    <property type="project" value="UniProtKB-SubCell"/>
</dbReference>
<dbReference type="CDD" id="cd19925">
    <property type="entry name" value="REC_citrate_TCS"/>
    <property type="match status" value="1"/>
</dbReference>
<dbReference type="Gene3D" id="3.40.50.2300">
    <property type="match status" value="1"/>
</dbReference>
<evidence type="ECO:0000256" key="6">
    <source>
        <dbReference type="ARBA" id="ARBA00023125"/>
    </source>
</evidence>
<dbReference type="PANTHER" id="PTHR45526:SF1">
    <property type="entry name" value="TRANSCRIPTIONAL REGULATORY PROTEIN DCUR-RELATED"/>
    <property type="match status" value="1"/>
</dbReference>
<dbReference type="eggNOG" id="COG4565">
    <property type="taxonomic scope" value="Bacteria"/>
</dbReference>
<keyword evidence="6 9" id="KW-0238">DNA-binding</keyword>
<keyword evidence="2 9" id="KW-0963">Cytoplasm</keyword>
<dbReference type="InterPro" id="IPR011006">
    <property type="entry name" value="CheY-like_superfamily"/>
</dbReference>
<dbReference type="RefSeq" id="WP_036186853.1">
    <property type="nucleotide sequence ID" value="NZ_AVDA01000013.1"/>
</dbReference>
<feature type="domain" description="Response regulatory" evidence="11">
    <location>
        <begin position="4"/>
        <end position="120"/>
    </location>
</feature>
<evidence type="ECO:0000259" key="11">
    <source>
        <dbReference type="PROSITE" id="PS50110"/>
    </source>
</evidence>
<evidence type="ECO:0000256" key="2">
    <source>
        <dbReference type="ARBA" id="ARBA00022490"/>
    </source>
</evidence>
<organism evidence="12 13">
    <name type="scientific">Ureibacillus manganicus DSM 26584</name>
    <dbReference type="NCBI Taxonomy" id="1384049"/>
    <lineage>
        <taxon>Bacteria</taxon>
        <taxon>Bacillati</taxon>
        <taxon>Bacillota</taxon>
        <taxon>Bacilli</taxon>
        <taxon>Bacillales</taxon>
        <taxon>Caryophanaceae</taxon>
        <taxon>Ureibacillus</taxon>
    </lineage>
</organism>
<gene>
    <name evidence="12" type="ORF">CD29_11940</name>
</gene>
<name>A0A0A3ITH6_9BACL</name>
<dbReference type="SUPFAM" id="SSF52172">
    <property type="entry name" value="CheY-like"/>
    <property type="match status" value="1"/>
</dbReference>
<keyword evidence="3 10" id="KW-0597">Phosphoprotein</keyword>
<dbReference type="OrthoDB" id="9759232at2"/>
<dbReference type="PROSITE" id="PS50110">
    <property type="entry name" value="RESPONSE_REGULATORY"/>
    <property type="match status" value="1"/>
</dbReference>
<dbReference type="InterPro" id="IPR001789">
    <property type="entry name" value="Sig_transdc_resp-reg_receiver"/>
</dbReference>
<evidence type="ECO:0000256" key="7">
    <source>
        <dbReference type="ARBA" id="ARBA00023159"/>
    </source>
</evidence>
<dbReference type="SMART" id="SM00448">
    <property type="entry name" value="REC"/>
    <property type="match status" value="1"/>
</dbReference>
<feature type="modified residue" description="4-aspartylphosphate" evidence="10">
    <location>
        <position position="55"/>
    </location>
</feature>
<dbReference type="GO" id="GO:0003700">
    <property type="term" value="F:DNA-binding transcription factor activity"/>
    <property type="evidence" value="ECO:0007669"/>
    <property type="project" value="InterPro"/>
</dbReference>
<evidence type="ECO:0000256" key="1">
    <source>
        <dbReference type="ARBA" id="ARBA00004496"/>
    </source>
</evidence>
<dbReference type="PIRSF" id="PIRSF006171">
    <property type="entry name" value="RR_citrat_malat"/>
    <property type="match status" value="1"/>
</dbReference>
<dbReference type="EMBL" id="JPVN01000013">
    <property type="protein sequence ID" value="KGR78132.1"/>
    <property type="molecule type" value="Genomic_DNA"/>
</dbReference>
<sequence>MTISIFIVEDDPMVLEVNKSFLNRLTGFTLIGEAQTCDEAYKRIAKCKPNLVLLDMYLPDKPGIELLQKIRNEQLPCDVIMVTAARDTKSVQDVIRMGAFDYLIKPFRFERFQTALQNYAETIKKLRTTTNMKQEDVDKWFGHTQDEVSLPKGLNDLTMKQILDGLIENNAAITSEQLAQNVGMARVTVRKYLDFLAGKGKVHIDLKYGTVGRPTKYYSIK</sequence>
<keyword evidence="5 9" id="KW-0805">Transcription regulation</keyword>
<dbReference type="Proteomes" id="UP000030416">
    <property type="component" value="Unassembled WGS sequence"/>
</dbReference>
<dbReference type="Pfam" id="PF00072">
    <property type="entry name" value="Response_reg"/>
    <property type="match status" value="1"/>
</dbReference>
<dbReference type="STRING" id="1384049.CD29_11940"/>
<evidence type="ECO:0000256" key="8">
    <source>
        <dbReference type="ARBA" id="ARBA00023163"/>
    </source>
</evidence>
<evidence type="ECO:0000313" key="12">
    <source>
        <dbReference type="EMBL" id="KGR78132.1"/>
    </source>
</evidence>
<dbReference type="PANTHER" id="PTHR45526">
    <property type="entry name" value="TRANSCRIPTIONAL REGULATORY PROTEIN DPIA"/>
    <property type="match status" value="1"/>
</dbReference>
<dbReference type="InterPro" id="IPR024187">
    <property type="entry name" value="Sig_transdc_resp-reg_cit/mal"/>
</dbReference>
<dbReference type="GO" id="GO:0000156">
    <property type="term" value="F:phosphorelay response regulator activity"/>
    <property type="evidence" value="ECO:0007669"/>
    <property type="project" value="TreeGrafter"/>
</dbReference>
<comment type="subcellular location">
    <subcellularLocation>
        <location evidence="1 9">Cytoplasm</location>
    </subcellularLocation>
</comment>
<keyword evidence="8 9" id="KW-0804">Transcription</keyword>
<evidence type="ECO:0000256" key="10">
    <source>
        <dbReference type="PROSITE-ProRule" id="PRU00169"/>
    </source>
</evidence>
<proteinExistence type="predicted"/>
<accession>A0A0A3ITH6</accession>
<keyword evidence="4 9" id="KW-0902">Two-component regulatory system</keyword>
<dbReference type="InterPro" id="IPR036390">
    <property type="entry name" value="WH_DNA-bd_sf"/>
</dbReference>
<evidence type="ECO:0000256" key="3">
    <source>
        <dbReference type="ARBA" id="ARBA00022553"/>
    </source>
</evidence>
<protein>
    <recommendedName>
        <fullName evidence="9">Transcriptional regulatory protein</fullName>
    </recommendedName>
</protein>
<keyword evidence="7 9" id="KW-0010">Activator</keyword>
<comment type="caution">
    <text evidence="12">The sequence shown here is derived from an EMBL/GenBank/DDBJ whole genome shotgun (WGS) entry which is preliminary data.</text>
</comment>